<reference evidence="1" key="2">
    <citation type="submission" date="2020-09" db="EMBL/GenBank/DDBJ databases">
        <authorList>
            <person name="Sun Q."/>
            <person name="Zhou Y."/>
        </authorList>
    </citation>
    <scope>NUCLEOTIDE SEQUENCE</scope>
    <source>
        <strain evidence="1">CGMCC 1.16548</strain>
    </source>
</reference>
<evidence type="ECO:0000313" key="2">
    <source>
        <dbReference type="Proteomes" id="UP000617531"/>
    </source>
</evidence>
<keyword evidence="2" id="KW-1185">Reference proteome</keyword>
<protein>
    <submittedName>
        <fullName evidence="1">Transcriptional regulator</fullName>
    </submittedName>
</protein>
<dbReference type="EMBL" id="BNAI01000001">
    <property type="protein sequence ID" value="GHF07927.1"/>
    <property type="molecule type" value="Genomic_DNA"/>
</dbReference>
<name>A0A8J3M049_9MICO</name>
<reference evidence="1" key="1">
    <citation type="journal article" date="2014" name="Int. J. Syst. Evol. Microbiol.">
        <title>Complete genome sequence of Corynebacterium casei LMG S-19264T (=DSM 44701T), isolated from a smear-ripened cheese.</title>
        <authorList>
            <consortium name="US DOE Joint Genome Institute (JGI-PGF)"/>
            <person name="Walter F."/>
            <person name="Albersmeier A."/>
            <person name="Kalinowski J."/>
            <person name="Ruckert C."/>
        </authorList>
    </citation>
    <scope>NUCLEOTIDE SEQUENCE</scope>
    <source>
        <strain evidence="1">CGMCC 1.16548</strain>
    </source>
</reference>
<evidence type="ECO:0000313" key="1">
    <source>
        <dbReference type="EMBL" id="GHF07927.1"/>
    </source>
</evidence>
<dbReference type="InterPro" id="IPR029016">
    <property type="entry name" value="GAF-like_dom_sf"/>
</dbReference>
<accession>A0A8J3M049</accession>
<proteinExistence type="predicted"/>
<dbReference type="Gene3D" id="3.30.450.40">
    <property type="match status" value="1"/>
</dbReference>
<sequence>MTTMAASGGDRRVLARAHDTVVGAGADLEADAVRQLVLESWQRSLGYRLNADRIVADLELTDEQLRAYRNAHPLHAALPVLQKLLIRHAFDAELIVAVGDSAGRLLWIDGDRDLRRRAEGMGFLEGANWSEPAVGTSAPGTALALGRGIQISGAEHFGRVVHPWSCTAVPVREPGTGAILGVVDITGGDTAADATMLPLVEAAVAAVEAELRVQRLDDVATHRPPAPAIVARPELRVLGRDVGELVHTGGTTELSARHAEIVTLLAWHRTGLGVERLSELLYGREDAVVTLRAEMVRLRRELPADLAPLSRPYRLPRAIDLDARRVLDFLDRGAHKVALGSYLGPVLPGSDAPGIVAIREELRATLREAMVADAAPDVLLAYARTDDAAYDLGVWIECLRVLPAKSPKRASVLSRIERLERELGRVGHTMQPDATSAQPPRS</sequence>
<dbReference type="Proteomes" id="UP000617531">
    <property type="component" value="Unassembled WGS sequence"/>
</dbReference>
<comment type="caution">
    <text evidence="1">The sequence shown here is derived from an EMBL/GenBank/DDBJ whole genome shotgun (WGS) entry which is preliminary data.</text>
</comment>
<organism evidence="1 2">
    <name type="scientific">Pseudolysinimonas yzui</name>
    <dbReference type="NCBI Taxonomy" id="2708254"/>
    <lineage>
        <taxon>Bacteria</taxon>
        <taxon>Bacillati</taxon>
        <taxon>Actinomycetota</taxon>
        <taxon>Actinomycetes</taxon>
        <taxon>Micrococcales</taxon>
        <taxon>Microbacteriaceae</taxon>
        <taxon>Pseudolysinimonas</taxon>
    </lineage>
</organism>
<dbReference type="AlphaFoldDB" id="A0A8J3M049"/>
<gene>
    <name evidence="1" type="ORF">GCM10011600_05870</name>
</gene>